<dbReference type="AlphaFoldDB" id="A0A927PLZ6"/>
<sequence length="210" mass="23607">MLNEFTGFPVAALDFYEDLEADNSKQFWTSNKHIYENAVKGPMVAMLSCLEAEFGPAKLFRPNRDVRFSRDKAPYKTHQGAYVGSGQSAGWYVQIDAAGIFIGAGFYGGSTTEITAYRRAVDDETTGPELETIVDSLRADYEIGGEQLKTHPRGFAPDHPRITLLRHKSITVGQRHVSPEWLSTPEALDRVRGTWRELRPLVEWLTRNTA</sequence>
<dbReference type="RefSeq" id="WP_192038741.1">
    <property type="nucleotide sequence ID" value="NZ_JACYWE010000003.1"/>
</dbReference>
<reference evidence="1" key="1">
    <citation type="submission" date="2020-09" db="EMBL/GenBank/DDBJ databases">
        <title>Hoyosella lacisalsi sp. nov., a halotolerant actinobacterium isolated from soil of Lake Gudzhirganskoe.</title>
        <authorList>
            <person name="Yang Q."/>
            <person name="Guo P.Y."/>
            <person name="Liu S.W."/>
            <person name="Li F.N."/>
            <person name="Sun C.H."/>
        </authorList>
    </citation>
    <scope>NUCLEOTIDE SEQUENCE</scope>
    <source>
        <strain evidence="1">G463</strain>
    </source>
</reference>
<protein>
    <submittedName>
        <fullName evidence="1">DUF2461 domain-containing protein</fullName>
    </submittedName>
</protein>
<proteinExistence type="predicted"/>
<comment type="caution">
    <text evidence="1">The sequence shown here is derived from an EMBL/GenBank/DDBJ whole genome shotgun (WGS) entry which is preliminary data.</text>
</comment>
<keyword evidence="2" id="KW-1185">Reference proteome</keyword>
<dbReference type="Pfam" id="PF09365">
    <property type="entry name" value="DUF2461"/>
    <property type="match status" value="1"/>
</dbReference>
<gene>
    <name evidence="1" type="ORF">HT102_07375</name>
</gene>
<accession>A0A927PLZ6</accession>
<dbReference type="Proteomes" id="UP000642993">
    <property type="component" value="Unassembled WGS sequence"/>
</dbReference>
<dbReference type="EMBL" id="JACYWE010000003">
    <property type="protein sequence ID" value="MBD8506299.1"/>
    <property type="molecule type" value="Genomic_DNA"/>
</dbReference>
<dbReference type="PANTHER" id="PTHR36452:SF1">
    <property type="entry name" value="DUF2461 DOMAIN-CONTAINING PROTEIN"/>
    <property type="match status" value="1"/>
</dbReference>
<organism evidence="1 2">
    <name type="scientific">Lolliginicoccus lacisalsi</name>
    <dbReference type="NCBI Taxonomy" id="2742202"/>
    <lineage>
        <taxon>Bacteria</taxon>
        <taxon>Bacillati</taxon>
        <taxon>Actinomycetota</taxon>
        <taxon>Actinomycetes</taxon>
        <taxon>Mycobacteriales</taxon>
        <taxon>Hoyosellaceae</taxon>
        <taxon>Lolliginicoccus</taxon>
    </lineage>
</organism>
<dbReference type="PIRSF" id="PIRSF028451">
    <property type="entry name" value="UCP028451"/>
    <property type="match status" value="1"/>
</dbReference>
<dbReference type="InterPro" id="IPR015996">
    <property type="entry name" value="UCP028451"/>
</dbReference>
<evidence type="ECO:0000313" key="1">
    <source>
        <dbReference type="EMBL" id="MBD8506299.1"/>
    </source>
</evidence>
<dbReference type="InterPro" id="IPR012808">
    <property type="entry name" value="CHP02453"/>
</dbReference>
<evidence type="ECO:0000313" key="2">
    <source>
        <dbReference type="Proteomes" id="UP000642993"/>
    </source>
</evidence>
<name>A0A927PLZ6_9ACTN</name>
<dbReference type="NCBIfam" id="TIGR02453">
    <property type="entry name" value="TIGR02453 family protein"/>
    <property type="match status" value="1"/>
</dbReference>
<dbReference type="PANTHER" id="PTHR36452">
    <property type="entry name" value="CHROMOSOME 12, WHOLE GENOME SHOTGUN SEQUENCE"/>
    <property type="match status" value="1"/>
</dbReference>